<evidence type="ECO:0000313" key="3">
    <source>
        <dbReference type="Proteomes" id="UP000193350"/>
    </source>
</evidence>
<name>A0A1X1HND4_STROR</name>
<comment type="caution">
    <text evidence="2">The sequence shown here is derived from an EMBL/GenBank/DDBJ whole genome shotgun (WGS) entry which is preliminary data.</text>
</comment>
<dbReference type="InterPro" id="IPR036249">
    <property type="entry name" value="Thioredoxin-like_sf"/>
</dbReference>
<dbReference type="RefSeq" id="WP_084880107.1">
    <property type="nucleotide sequence ID" value="NZ_NCUN01000009.1"/>
</dbReference>
<accession>A0A1X1HND4</accession>
<sequence>MITPASIEELAVFVEQEGKKVFLFVADWCGDCRYIYPSLPEIEAENPEFTFIRVDRDEFMDLAKLWDVYGIPSLVVLEKDKEIGRFVNRDRKSKEEINDFLVGLK</sequence>
<dbReference type="Gene3D" id="3.40.30.10">
    <property type="entry name" value="Glutaredoxin"/>
    <property type="match status" value="1"/>
</dbReference>
<protein>
    <submittedName>
        <fullName evidence="2">Thiol reductase thioredoxin</fullName>
    </submittedName>
</protein>
<dbReference type="PANTHER" id="PTHR10438">
    <property type="entry name" value="THIOREDOXIN"/>
    <property type="match status" value="1"/>
</dbReference>
<proteinExistence type="predicted"/>
<gene>
    <name evidence="2" type="ORF">B7718_01705</name>
</gene>
<dbReference type="InterPro" id="IPR050620">
    <property type="entry name" value="Thioredoxin_H-type-like"/>
</dbReference>
<dbReference type="Pfam" id="PF00085">
    <property type="entry name" value="Thioredoxin"/>
    <property type="match status" value="1"/>
</dbReference>
<dbReference type="CDD" id="cd02947">
    <property type="entry name" value="TRX_family"/>
    <property type="match status" value="1"/>
</dbReference>
<feature type="domain" description="Thioredoxin" evidence="1">
    <location>
        <begin position="1"/>
        <end position="105"/>
    </location>
</feature>
<reference evidence="2 3" key="1">
    <citation type="journal article" date="2016" name="Eur. J. Clin. Microbiol. Infect. Dis.">
        <title>Whole genome sequencing as a tool for phylogenetic analysis of clinical strains of Mitis group streptococci.</title>
        <authorList>
            <person name="Rasmussen L.H."/>
            <person name="Dargis R."/>
            <person name="Hojholt K."/>
            <person name="Christensen J.J."/>
            <person name="Skovgaard O."/>
            <person name="Justesen U.S."/>
            <person name="Rosenvinge F.S."/>
            <person name="Moser C."/>
            <person name="Lukjancenko O."/>
            <person name="Rasmussen S."/>
            <person name="Nielsen X.C."/>
        </authorList>
    </citation>
    <scope>NUCLEOTIDE SEQUENCE [LARGE SCALE GENOMIC DNA]</scope>
    <source>
        <strain evidence="2 3">RH_1735_08</strain>
    </source>
</reference>
<dbReference type="Proteomes" id="UP000193350">
    <property type="component" value="Unassembled WGS sequence"/>
</dbReference>
<evidence type="ECO:0000259" key="1">
    <source>
        <dbReference type="PROSITE" id="PS51352"/>
    </source>
</evidence>
<evidence type="ECO:0000313" key="2">
    <source>
        <dbReference type="EMBL" id="ORO62452.1"/>
    </source>
</evidence>
<dbReference type="InterPro" id="IPR013766">
    <property type="entry name" value="Thioredoxin_domain"/>
</dbReference>
<dbReference type="AlphaFoldDB" id="A0A1X1HND4"/>
<dbReference type="EMBL" id="NCUN01000009">
    <property type="protein sequence ID" value="ORO62452.1"/>
    <property type="molecule type" value="Genomic_DNA"/>
</dbReference>
<dbReference type="SUPFAM" id="SSF52833">
    <property type="entry name" value="Thioredoxin-like"/>
    <property type="match status" value="1"/>
</dbReference>
<dbReference type="PANTHER" id="PTHR10438:SF468">
    <property type="entry name" value="THIOREDOXIN-1-RELATED"/>
    <property type="match status" value="1"/>
</dbReference>
<dbReference type="PROSITE" id="PS51352">
    <property type="entry name" value="THIOREDOXIN_2"/>
    <property type="match status" value="1"/>
</dbReference>
<organism evidence="2 3">
    <name type="scientific">Streptococcus oralis subsp. oralis</name>
    <dbReference type="NCBI Taxonomy" id="1891914"/>
    <lineage>
        <taxon>Bacteria</taxon>
        <taxon>Bacillati</taxon>
        <taxon>Bacillota</taxon>
        <taxon>Bacilli</taxon>
        <taxon>Lactobacillales</taxon>
        <taxon>Streptococcaceae</taxon>
        <taxon>Streptococcus</taxon>
    </lineage>
</organism>